<reference evidence="3 4" key="1">
    <citation type="submission" date="2023-06" db="EMBL/GenBank/DDBJ databases">
        <authorList>
            <person name="Yushchuk O."/>
            <person name="Binda E."/>
            <person name="Ruckert-Reed C."/>
            <person name="Fedorenko V."/>
            <person name="Kalinowski J."/>
            <person name="Marinelli F."/>
        </authorList>
    </citation>
    <scope>NUCLEOTIDE SEQUENCE [LARGE SCALE GENOMIC DNA]</scope>
    <source>
        <strain evidence="3 4">NRRL 3884</strain>
    </source>
</reference>
<proteinExistence type="predicted"/>
<evidence type="ECO:0000313" key="4">
    <source>
        <dbReference type="Proteomes" id="UP001240150"/>
    </source>
</evidence>
<evidence type="ECO:0000259" key="2">
    <source>
        <dbReference type="Pfam" id="PF25833"/>
    </source>
</evidence>
<feature type="domain" description="SaeA second Fn3-like" evidence="2">
    <location>
        <begin position="496"/>
        <end position="563"/>
    </location>
</feature>
<protein>
    <recommendedName>
        <fullName evidence="5">Fibronectin type-III domain-containing protein</fullName>
    </recommendedName>
</protein>
<name>A0ABY8W6H3_9ACTN</name>
<feature type="domain" description="SaeA first Fn3-like" evidence="1">
    <location>
        <begin position="409"/>
        <end position="488"/>
    </location>
</feature>
<dbReference type="Pfam" id="PF25833">
    <property type="entry name" value="Fn3_SaeA_3rd"/>
    <property type="match status" value="1"/>
</dbReference>
<dbReference type="EMBL" id="CP126980">
    <property type="protein sequence ID" value="WIM93426.1"/>
    <property type="molecule type" value="Genomic_DNA"/>
</dbReference>
<dbReference type="RefSeq" id="WP_284914633.1">
    <property type="nucleotide sequence ID" value="NZ_CP126980.1"/>
</dbReference>
<dbReference type="Proteomes" id="UP001240150">
    <property type="component" value="Chromosome"/>
</dbReference>
<evidence type="ECO:0008006" key="5">
    <source>
        <dbReference type="Google" id="ProtNLM"/>
    </source>
</evidence>
<dbReference type="InterPro" id="IPR058692">
    <property type="entry name" value="Fn3_SaeA_2nd"/>
</dbReference>
<evidence type="ECO:0000313" key="3">
    <source>
        <dbReference type="EMBL" id="WIM93426.1"/>
    </source>
</evidence>
<organism evidence="3 4">
    <name type="scientific">Actinoplanes oblitus</name>
    <dbReference type="NCBI Taxonomy" id="3040509"/>
    <lineage>
        <taxon>Bacteria</taxon>
        <taxon>Bacillati</taxon>
        <taxon>Actinomycetota</taxon>
        <taxon>Actinomycetes</taxon>
        <taxon>Micromonosporales</taxon>
        <taxon>Micromonosporaceae</taxon>
        <taxon>Actinoplanes</taxon>
    </lineage>
</organism>
<gene>
    <name evidence="3" type="ORF">ACTOB_005403</name>
</gene>
<evidence type="ECO:0000259" key="1">
    <source>
        <dbReference type="Pfam" id="PF25832"/>
    </source>
</evidence>
<dbReference type="Pfam" id="PF25832">
    <property type="entry name" value="Fn3_SaeA_2nd"/>
    <property type="match status" value="1"/>
</dbReference>
<sequence length="882" mass="93568">MPTDWEKDYKATVLVPAREAGNVLPEDLFVRYGINGAHRDGERFDARVAETVRYWKKLSISTKLFKGLADALLAAHATLAREEALNHAEFTRRRAAVRAGAAERLDAWIATVAAGIPYVTRAAVAHLADLTGGLFTEDEVRAKLREAGVRPIDPDWDVPAAPPVGNAVALATDLRLLGYRISPQVVFGAERVAAGFRLKDGFRLDGDGSRLTPDRIEEAKAAVARRARDSRQTAETNVLTILLTAAEGGTVDRLVRWEAAQIVHAALAKGMPAQLAADLAAGFGLDRTEALELTVTLLAGGAPAAPVTADENAPIVAALAARRLREAQVLLAGLGEDTIEPDLRDRVRRLAAEVAREVADADTAERDGRTELAAERLTRALALAQDDTDLAARLGRIAPPPPGLPRIAAGDAQVTVRWTASPATVGEIRYRVLRNAGRAAVGPDDGDLVAETAADTATDPAPPVAEELTYAVFAIRGTAVSAGAVAPPLTLLPPVTGLHLAADGVRVTGSWTVPPGVVDVIVTRAQAGTGDRELRIPARPGALTGFADDEVVLGAAYDYRVVPVYLSRAGVRHEGPGTAGHVVVERPPAPVTDLTAEILPAADRQRLRLCWTVPDGGRVEIRSAGTAPPWPSGTDVPESALDGYGDTVPVVPRTGPDGRAEATIAASQGRVVLTAVTRGQGRAVLGSTVSLELSAMLTGLVVRRRWDTVRVNWLWPEGVQEAVLRWSTATSGDELICNRREVQDDGGVRLQVGPQAVTVAVYGLVRQRHRQFRSPPVVAEVPARVPRVTWWLDVTGLPGFRRTLLRLRADQFCEAPELILVAGAPDGSAGAELVRLPARRLPADRVVEVDVSRSVAPDRAGVTTCVPADPETAGLLLINGGR</sequence>
<dbReference type="InterPro" id="IPR058691">
    <property type="entry name" value="Fn3_SaeA_1st"/>
</dbReference>
<accession>A0ABY8W6H3</accession>
<keyword evidence="4" id="KW-1185">Reference proteome</keyword>